<dbReference type="Proteomes" id="UP001374584">
    <property type="component" value="Unassembled WGS sequence"/>
</dbReference>
<reference evidence="1 2" key="1">
    <citation type="submission" date="2024-01" db="EMBL/GenBank/DDBJ databases">
        <title>The genomes of 5 underutilized Papilionoideae crops provide insights into root nodulation and disease resistanc.</title>
        <authorList>
            <person name="Jiang F."/>
        </authorList>
    </citation>
    <scope>NUCLEOTIDE SEQUENCE [LARGE SCALE GENOMIC DNA]</scope>
    <source>
        <strain evidence="1">JINMINGXINNONG_FW02</strain>
        <tissue evidence="1">Leaves</tissue>
    </source>
</reference>
<organism evidence="1 2">
    <name type="scientific">Phaseolus coccineus</name>
    <name type="common">Scarlet runner bean</name>
    <name type="synonym">Phaseolus multiflorus</name>
    <dbReference type="NCBI Taxonomy" id="3886"/>
    <lineage>
        <taxon>Eukaryota</taxon>
        <taxon>Viridiplantae</taxon>
        <taxon>Streptophyta</taxon>
        <taxon>Embryophyta</taxon>
        <taxon>Tracheophyta</taxon>
        <taxon>Spermatophyta</taxon>
        <taxon>Magnoliopsida</taxon>
        <taxon>eudicotyledons</taxon>
        <taxon>Gunneridae</taxon>
        <taxon>Pentapetalae</taxon>
        <taxon>rosids</taxon>
        <taxon>fabids</taxon>
        <taxon>Fabales</taxon>
        <taxon>Fabaceae</taxon>
        <taxon>Papilionoideae</taxon>
        <taxon>50 kb inversion clade</taxon>
        <taxon>NPAAA clade</taxon>
        <taxon>indigoferoid/millettioid clade</taxon>
        <taxon>Phaseoleae</taxon>
        <taxon>Phaseolus</taxon>
    </lineage>
</organism>
<dbReference type="EMBL" id="JAYMYR010000011">
    <property type="protein sequence ID" value="KAK7333488.1"/>
    <property type="molecule type" value="Genomic_DNA"/>
</dbReference>
<protein>
    <submittedName>
        <fullName evidence="1">Uncharacterized protein</fullName>
    </submittedName>
</protein>
<dbReference type="AlphaFoldDB" id="A0AAN9LHI6"/>
<comment type="caution">
    <text evidence="1">The sequence shown here is derived from an EMBL/GenBank/DDBJ whole genome shotgun (WGS) entry which is preliminary data.</text>
</comment>
<sequence>MYDSASFPNLFNTSWLCLSFAVAVSQIPHSPKSLYAMVMFACSEIGRSTKPRNPRASNSKDGVMQVRTIYVLPILFDFVHVTWLESGSIYVTVDLLDVALSIWITVAHKFNLFMVVILKHLVLLPCKEEPIWYVRL</sequence>
<evidence type="ECO:0000313" key="2">
    <source>
        <dbReference type="Proteomes" id="UP001374584"/>
    </source>
</evidence>
<gene>
    <name evidence="1" type="ORF">VNO80_30262</name>
</gene>
<name>A0AAN9LHI6_PHACN</name>
<keyword evidence="2" id="KW-1185">Reference proteome</keyword>
<evidence type="ECO:0000313" key="1">
    <source>
        <dbReference type="EMBL" id="KAK7333488.1"/>
    </source>
</evidence>
<proteinExistence type="predicted"/>
<accession>A0AAN9LHI6</accession>